<dbReference type="Pfam" id="PF05922">
    <property type="entry name" value="Inhibitor_I9"/>
    <property type="match status" value="1"/>
</dbReference>
<keyword evidence="3" id="KW-0732">Signal</keyword>
<dbReference type="PANTHER" id="PTHR43806">
    <property type="entry name" value="PEPTIDASE S8"/>
    <property type="match status" value="1"/>
</dbReference>
<keyword evidence="4 6" id="KW-0378">Hydrolase</keyword>
<evidence type="ECO:0000259" key="8">
    <source>
        <dbReference type="Pfam" id="PF00082"/>
    </source>
</evidence>
<evidence type="ECO:0000256" key="7">
    <source>
        <dbReference type="RuleBase" id="RU003355"/>
    </source>
</evidence>
<dbReference type="AlphaFoldDB" id="A0A9P4J0P4"/>
<name>A0A9P4J0P4_9PEZI</name>
<evidence type="ECO:0000256" key="6">
    <source>
        <dbReference type="PROSITE-ProRule" id="PRU01240"/>
    </source>
</evidence>
<keyword evidence="5 6" id="KW-0720">Serine protease</keyword>
<dbReference type="InterPro" id="IPR036852">
    <property type="entry name" value="Peptidase_S8/S53_dom_sf"/>
</dbReference>
<dbReference type="GO" id="GO:0006508">
    <property type="term" value="P:proteolysis"/>
    <property type="evidence" value="ECO:0007669"/>
    <property type="project" value="UniProtKB-KW"/>
</dbReference>
<dbReference type="Pfam" id="PF00082">
    <property type="entry name" value="Peptidase_S8"/>
    <property type="match status" value="1"/>
</dbReference>
<dbReference type="GO" id="GO:0005576">
    <property type="term" value="C:extracellular region"/>
    <property type="evidence" value="ECO:0007669"/>
    <property type="project" value="UniProtKB-ARBA"/>
</dbReference>
<keyword evidence="11" id="KW-1185">Reference proteome</keyword>
<dbReference type="PROSITE" id="PS00138">
    <property type="entry name" value="SUBTILASE_SER"/>
    <property type="match status" value="1"/>
</dbReference>
<evidence type="ECO:0000256" key="2">
    <source>
        <dbReference type="ARBA" id="ARBA00022670"/>
    </source>
</evidence>
<feature type="domain" description="Peptidase S8/S53" evidence="8">
    <location>
        <begin position="121"/>
        <end position="348"/>
    </location>
</feature>
<organism evidence="10 11">
    <name type="scientific">Myriangium duriaei CBS 260.36</name>
    <dbReference type="NCBI Taxonomy" id="1168546"/>
    <lineage>
        <taxon>Eukaryota</taxon>
        <taxon>Fungi</taxon>
        <taxon>Dikarya</taxon>
        <taxon>Ascomycota</taxon>
        <taxon>Pezizomycotina</taxon>
        <taxon>Dothideomycetes</taxon>
        <taxon>Dothideomycetidae</taxon>
        <taxon>Myriangiales</taxon>
        <taxon>Myriangiaceae</taxon>
        <taxon>Myriangium</taxon>
    </lineage>
</organism>
<evidence type="ECO:0000256" key="3">
    <source>
        <dbReference type="ARBA" id="ARBA00022729"/>
    </source>
</evidence>
<dbReference type="GO" id="GO:0004252">
    <property type="term" value="F:serine-type endopeptidase activity"/>
    <property type="evidence" value="ECO:0007669"/>
    <property type="project" value="UniProtKB-UniRule"/>
</dbReference>
<dbReference type="FunFam" id="3.40.50.200:FF:000007">
    <property type="entry name" value="Subtilisin-like serine protease"/>
    <property type="match status" value="1"/>
</dbReference>
<dbReference type="InterPro" id="IPR000209">
    <property type="entry name" value="Peptidase_S8/S53_dom"/>
</dbReference>
<dbReference type="InterPro" id="IPR023827">
    <property type="entry name" value="Peptidase_S8_Asp-AS"/>
</dbReference>
<keyword evidence="2 6" id="KW-0645">Protease</keyword>
<dbReference type="PRINTS" id="PR00723">
    <property type="entry name" value="SUBTILISIN"/>
</dbReference>
<dbReference type="InterPro" id="IPR015500">
    <property type="entry name" value="Peptidase_S8_subtilisin-rel"/>
</dbReference>
<evidence type="ECO:0000256" key="5">
    <source>
        <dbReference type="ARBA" id="ARBA00022825"/>
    </source>
</evidence>
<protein>
    <submittedName>
        <fullName evidence="10">Subtilisin-like protein</fullName>
    </submittedName>
</protein>
<dbReference type="Gene3D" id="3.40.50.200">
    <property type="entry name" value="Peptidase S8/S53 domain"/>
    <property type="match status" value="1"/>
</dbReference>
<dbReference type="Proteomes" id="UP000799439">
    <property type="component" value="Unassembled WGS sequence"/>
</dbReference>
<evidence type="ECO:0000256" key="1">
    <source>
        <dbReference type="ARBA" id="ARBA00011073"/>
    </source>
</evidence>
<evidence type="ECO:0000259" key="9">
    <source>
        <dbReference type="Pfam" id="PF05922"/>
    </source>
</evidence>
<comment type="similarity">
    <text evidence="1 6 7">Belongs to the peptidase S8 family.</text>
</comment>
<gene>
    <name evidence="10" type="ORF">K461DRAFT_280101</name>
</gene>
<dbReference type="OrthoDB" id="206201at2759"/>
<evidence type="ECO:0000256" key="4">
    <source>
        <dbReference type="ARBA" id="ARBA00022801"/>
    </source>
</evidence>
<dbReference type="EMBL" id="ML996088">
    <property type="protein sequence ID" value="KAF2151307.1"/>
    <property type="molecule type" value="Genomic_DNA"/>
</dbReference>
<dbReference type="InterPro" id="IPR023828">
    <property type="entry name" value="Peptidase_S8_Ser-AS"/>
</dbReference>
<sequence length="367" mass="38581">MNIVRSLHARAALVRREDGKSFEGVSHQYDFGDFRGYAGHFDSYVVEQLRGHEDVAEVQLDQVLKTHASAPIVSKRKKKSAPALAKQVPAPIPLQMISTNTNGFLGGYYYDKSAGAGTYAYVLDSGINAGHSELCCKRVTLGYNAIKDAKFVDDDGHGTHMAGVIGGKKYGVAKKTNLIAVKVYKKRSLTSIMLDGLNWAVNDITSKKREAKAVINISIGGDFDKALNAAVDAAFAKGITIVVAAGNDKRDATKESPASAAGAIAVGAVTDARRRADFSNFGAPVAIFAPGVKIESAYVPGSKDTALLSGTSSAAPFVAGLVVYFKGMMSLPDAKSTKAKILDTAVKGKVGDPKGSANLLAYNGCGK</sequence>
<dbReference type="CDD" id="cd04077">
    <property type="entry name" value="Peptidases_S8_PCSK9_ProteinaseK_like"/>
    <property type="match status" value="1"/>
</dbReference>
<evidence type="ECO:0000313" key="10">
    <source>
        <dbReference type="EMBL" id="KAF2151307.1"/>
    </source>
</evidence>
<dbReference type="InterPro" id="IPR050131">
    <property type="entry name" value="Peptidase_S8_subtilisin-like"/>
</dbReference>
<feature type="active site" description="Charge relay system" evidence="6">
    <location>
        <position position="124"/>
    </location>
</feature>
<accession>A0A9P4J0P4</accession>
<dbReference type="PROSITE" id="PS00136">
    <property type="entry name" value="SUBTILASE_ASP"/>
    <property type="match status" value="1"/>
</dbReference>
<dbReference type="SUPFAM" id="SSF54897">
    <property type="entry name" value="Protease propeptides/inhibitors"/>
    <property type="match status" value="1"/>
</dbReference>
<dbReference type="PANTHER" id="PTHR43806:SF58">
    <property type="entry name" value="ALKALINE PROTEASE 1-RELATED"/>
    <property type="match status" value="1"/>
</dbReference>
<reference evidence="10" key="1">
    <citation type="journal article" date="2020" name="Stud. Mycol.">
        <title>101 Dothideomycetes genomes: a test case for predicting lifestyles and emergence of pathogens.</title>
        <authorList>
            <person name="Haridas S."/>
            <person name="Albert R."/>
            <person name="Binder M."/>
            <person name="Bloem J."/>
            <person name="Labutti K."/>
            <person name="Salamov A."/>
            <person name="Andreopoulos B."/>
            <person name="Baker S."/>
            <person name="Barry K."/>
            <person name="Bills G."/>
            <person name="Bluhm B."/>
            <person name="Cannon C."/>
            <person name="Castanera R."/>
            <person name="Culley D."/>
            <person name="Daum C."/>
            <person name="Ezra D."/>
            <person name="Gonzalez J."/>
            <person name="Henrissat B."/>
            <person name="Kuo A."/>
            <person name="Liang C."/>
            <person name="Lipzen A."/>
            <person name="Lutzoni F."/>
            <person name="Magnuson J."/>
            <person name="Mondo S."/>
            <person name="Nolan M."/>
            <person name="Ohm R."/>
            <person name="Pangilinan J."/>
            <person name="Park H.-J."/>
            <person name="Ramirez L."/>
            <person name="Alfaro M."/>
            <person name="Sun H."/>
            <person name="Tritt A."/>
            <person name="Yoshinaga Y."/>
            <person name="Zwiers L.-H."/>
            <person name="Turgeon B."/>
            <person name="Goodwin S."/>
            <person name="Spatafora J."/>
            <person name="Crous P."/>
            <person name="Grigoriev I."/>
        </authorList>
    </citation>
    <scope>NUCLEOTIDE SEQUENCE</scope>
    <source>
        <strain evidence="10">CBS 260.36</strain>
    </source>
</reference>
<dbReference type="InterPro" id="IPR034193">
    <property type="entry name" value="PCSK9_ProteinaseK-like"/>
</dbReference>
<comment type="caution">
    <text evidence="10">The sequence shown here is derived from an EMBL/GenBank/DDBJ whole genome shotgun (WGS) entry which is preliminary data.</text>
</comment>
<feature type="active site" description="Charge relay system" evidence="6">
    <location>
        <position position="157"/>
    </location>
</feature>
<evidence type="ECO:0000313" key="11">
    <source>
        <dbReference type="Proteomes" id="UP000799439"/>
    </source>
</evidence>
<feature type="active site" description="Charge relay system" evidence="6">
    <location>
        <position position="312"/>
    </location>
</feature>
<proteinExistence type="inferred from homology"/>
<dbReference type="SUPFAM" id="SSF52743">
    <property type="entry name" value="Subtilisin-like"/>
    <property type="match status" value="1"/>
</dbReference>
<dbReference type="InterPro" id="IPR010259">
    <property type="entry name" value="S8pro/Inhibitor_I9"/>
</dbReference>
<feature type="domain" description="Inhibitor I9" evidence="9">
    <location>
        <begin position="5"/>
        <end position="67"/>
    </location>
</feature>
<dbReference type="PROSITE" id="PS51892">
    <property type="entry name" value="SUBTILASE"/>
    <property type="match status" value="1"/>
</dbReference>